<dbReference type="Proteomes" id="UP001162972">
    <property type="component" value="Chromosome 14"/>
</dbReference>
<comment type="caution">
    <text evidence="1">The sequence shown here is derived from an EMBL/GenBank/DDBJ whole genome shotgun (WGS) entry which is preliminary data.</text>
</comment>
<evidence type="ECO:0000313" key="1">
    <source>
        <dbReference type="EMBL" id="KAJ6400075.1"/>
    </source>
</evidence>
<keyword evidence="2" id="KW-1185">Reference proteome</keyword>
<accession>A0AAD6J9M2</accession>
<gene>
    <name evidence="1" type="ORF">OIU84_015683</name>
</gene>
<sequence length="101" mass="11216">MSSTTPFLLESADLIPFQAFRPANHSPLRPTASASSSLVILPSWSASRYLSTHSLNAFMVIASLEGPFFRGRIAISNPINFRDNVNQACTCIFWRTQFFAC</sequence>
<organism evidence="1 2">
    <name type="scientific">Salix udensis</name>
    <dbReference type="NCBI Taxonomy" id="889485"/>
    <lineage>
        <taxon>Eukaryota</taxon>
        <taxon>Viridiplantae</taxon>
        <taxon>Streptophyta</taxon>
        <taxon>Embryophyta</taxon>
        <taxon>Tracheophyta</taxon>
        <taxon>Spermatophyta</taxon>
        <taxon>Magnoliopsida</taxon>
        <taxon>eudicotyledons</taxon>
        <taxon>Gunneridae</taxon>
        <taxon>Pentapetalae</taxon>
        <taxon>rosids</taxon>
        <taxon>fabids</taxon>
        <taxon>Malpighiales</taxon>
        <taxon>Salicaceae</taxon>
        <taxon>Saliceae</taxon>
        <taxon>Salix</taxon>
    </lineage>
</organism>
<feature type="non-terminal residue" evidence="1">
    <location>
        <position position="101"/>
    </location>
</feature>
<protein>
    <submittedName>
        <fullName evidence="1">Uncharacterized protein</fullName>
    </submittedName>
</protein>
<reference evidence="1 2" key="1">
    <citation type="journal article" date="2023" name="Int. J. Mol. Sci.">
        <title>De Novo Assembly and Annotation of 11 Diverse Shrub Willow (Salix) Genomes Reveals Novel Gene Organization in Sex-Linked Regions.</title>
        <authorList>
            <person name="Hyden B."/>
            <person name="Feng K."/>
            <person name="Yates T.B."/>
            <person name="Jawdy S."/>
            <person name="Cereghino C."/>
            <person name="Smart L.B."/>
            <person name="Muchero W."/>
        </authorList>
    </citation>
    <scope>NUCLEOTIDE SEQUENCE [LARGE SCALE GENOMIC DNA]</scope>
    <source>
        <tissue evidence="1">Shoot tip</tissue>
    </source>
</reference>
<dbReference type="AlphaFoldDB" id="A0AAD6J9M2"/>
<evidence type="ECO:0000313" key="2">
    <source>
        <dbReference type="Proteomes" id="UP001162972"/>
    </source>
</evidence>
<name>A0AAD6J9M2_9ROSI</name>
<dbReference type="EMBL" id="JAPFFJ010000019">
    <property type="protein sequence ID" value="KAJ6400075.1"/>
    <property type="molecule type" value="Genomic_DNA"/>
</dbReference>
<proteinExistence type="predicted"/>